<reference evidence="1" key="1">
    <citation type="submission" date="2022-07" db="EMBL/GenBank/DDBJ databases">
        <title>Genome Sequence of Lecanicillium saksenae.</title>
        <authorList>
            <person name="Buettner E."/>
        </authorList>
    </citation>
    <scope>NUCLEOTIDE SEQUENCE</scope>
    <source>
        <strain evidence="1">VT-O1</strain>
    </source>
</reference>
<name>A0ACC1QMK5_9HYPO</name>
<proteinExistence type="predicted"/>
<comment type="caution">
    <text evidence="1">The sequence shown here is derived from an EMBL/GenBank/DDBJ whole genome shotgun (WGS) entry which is preliminary data.</text>
</comment>
<protein>
    <submittedName>
        <fullName evidence="1">Uncharacterized protein</fullName>
    </submittedName>
</protein>
<keyword evidence="2" id="KW-1185">Reference proteome</keyword>
<dbReference type="Proteomes" id="UP001148737">
    <property type="component" value="Unassembled WGS sequence"/>
</dbReference>
<organism evidence="1 2">
    <name type="scientific">Lecanicillium saksenae</name>
    <dbReference type="NCBI Taxonomy" id="468837"/>
    <lineage>
        <taxon>Eukaryota</taxon>
        <taxon>Fungi</taxon>
        <taxon>Dikarya</taxon>
        <taxon>Ascomycota</taxon>
        <taxon>Pezizomycotina</taxon>
        <taxon>Sordariomycetes</taxon>
        <taxon>Hypocreomycetidae</taxon>
        <taxon>Hypocreales</taxon>
        <taxon>Cordycipitaceae</taxon>
        <taxon>Lecanicillium</taxon>
    </lineage>
</organism>
<sequence length="141" mass="15241">MRPVYGHRAREHVLQKGSTRALAQRAIGTNSLMGIALVQVPEGPSMTLSMRLDVGTGSELRTERATNEVGVFNWSDASVRWTSPGSPRRRENKNVEDVAAGWAVGRRAVAAKVCRVAEADAAEPPPWYLPAAGWTPPPALD</sequence>
<accession>A0ACC1QMK5</accession>
<evidence type="ECO:0000313" key="2">
    <source>
        <dbReference type="Proteomes" id="UP001148737"/>
    </source>
</evidence>
<gene>
    <name evidence="1" type="ORF">NLG97_g8001</name>
</gene>
<dbReference type="EMBL" id="JANAKD010001323">
    <property type="protein sequence ID" value="KAJ3480730.1"/>
    <property type="molecule type" value="Genomic_DNA"/>
</dbReference>
<evidence type="ECO:0000313" key="1">
    <source>
        <dbReference type="EMBL" id="KAJ3480730.1"/>
    </source>
</evidence>